<name>A0ABP7N421_9GAMM</name>
<comment type="similarity">
    <text evidence="1">Belongs to the bacterial solute-binding protein 3 family.</text>
</comment>
<dbReference type="PANTHER" id="PTHR35936">
    <property type="entry name" value="MEMBRANE-BOUND LYTIC MUREIN TRANSGLYCOSYLASE F"/>
    <property type="match status" value="1"/>
</dbReference>
<dbReference type="Pfam" id="PF00497">
    <property type="entry name" value="SBP_bac_3"/>
    <property type="match status" value="1"/>
</dbReference>
<evidence type="ECO:0000313" key="5">
    <source>
        <dbReference type="Proteomes" id="UP001501565"/>
    </source>
</evidence>
<dbReference type="InterPro" id="IPR001638">
    <property type="entry name" value="Solute-binding_3/MltF_N"/>
</dbReference>
<evidence type="ECO:0000256" key="1">
    <source>
        <dbReference type="ARBA" id="ARBA00010333"/>
    </source>
</evidence>
<dbReference type="EMBL" id="BAABBN010000012">
    <property type="protein sequence ID" value="GAA3934110.1"/>
    <property type="molecule type" value="Genomic_DNA"/>
</dbReference>
<evidence type="ECO:0000259" key="3">
    <source>
        <dbReference type="Pfam" id="PF00497"/>
    </source>
</evidence>
<dbReference type="Proteomes" id="UP001501565">
    <property type="component" value="Unassembled WGS sequence"/>
</dbReference>
<reference evidence="5" key="1">
    <citation type="journal article" date="2019" name="Int. J. Syst. Evol. Microbiol.">
        <title>The Global Catalogue of Microorganisms (GCM) 10K type strain sequencing project: providing services to taxonomists for standard genome sequencing and annotation.</title>
        <authorList>
            <consortium name="The Broad Institute Genomics Platform"/>
            <consortium name="The Broad Institute Genome Sequencing Center for Infectious Disease"/>
            <person name="Wu L."/>
            <person name="Ma J."/>
        </authorList>
    </citation>
    <scope>NUCLEOTIDE SEQUENCE [LARGE SCALE GENOMIC DNA]</scope>
    <source>
        <strain evidence="5">JCM 17551</strain>
    </source>
</reference>
<feature type="domain" description="Solute-binding protein family 3/N-terminal" evidence="3">
    <location>
        <begin position="23"/>
        <end position="153"/>
    </location>
</feature>
<evidence type="ECO:0000313" key="4">
    <source>
        <dbReference type="EMBL" id="GAA3934110.1"/>
    </source>
</evidence>
<comment type="caution">
    <text evidence="4">The sequence shown here is derived from an EMBL/GenBank/DDBJ whole genome shotgun (WGS) entry which is preliminary data.</text>
</comment>
<dbReference type="PANTHER" id="PTHR35936:SF35">
    <property type="entry name" value="L-CYSTINE-BINDING PROTEIN TCYJ"/>
    <property type="match status" value="1"/>
</dbReference>
<gene>
    <name evidence="4" type="ORF">GCM10022277_33380</name>
</gene>
<dbReference type="RefSeq" id="WP_344799727.1">
    <property type="nucleotide sequence ID" value="NZ_BAABBN010000012.1"/>
</dbReference>
<proteinExistence type="inferred from homology"/>
<organism evidence="4 5">
    <name type="scientific">Litoribacillus peritrichatus</name>
    <dbReference type="NCBI Taxonomy" id="718191"/>
    <lineage>
        <taxon>Bacteria</taxon>
        <taxon>Pseudomonadati</taxon>
        <taxon>Pseudomonadota</taxon>
        <taxon>Gammaproteobacteria</taxon>
        <taxon>Oceanospirillales</taxon>
        <taxon>Oceanospirillaceae</taxon>
        <taxon>Litoribacillus</taxon>
    </lineage>
</organism>
<protein>
    <recommendedName>
        <fullName evidence="3">Solute-binding protein family 3/N-terminal domain-containing protein</fullName>
    </recommendedName>
</protein>
<evidence type="ECO:0000256" key="2">
    <source>
        <dbReference type="ARBA" id="ARBA00022729"/>
    </source>
</evidence>
<keyword evidence="5" id="KW-1185">Reference proteome</keyword>
<sequence length="264" mass="30351">MLFSLILPGQLQAENMTWCAYFNWKPWIYLTSQGEHAGILIDQLSLFQQINPSITVTLKFIDNWKRCQAEVASGKISFILGANKTPEREKKFDYLPEPSFLNHSSMLAYSALNNDKIQKIHSLNDLKRYRLAMVRGNSYGDTLDTFIKTLENDQVGEVSSQGQILKLVSIKRYDYFLLPAGTLATTIKKYQQAFPTLSSHQFRVIYEIPRATPVYIVFGKNTGNYEKYAEQWLSTLKAYYSSVNFDDEVRRHQNTNGQLGSKTK</sequence>
<accession>A0ABP7N421</accession>
<dbReference type="SUPFAM" id="SSF53850">
    <property type="entry name" value="Periplasmic binding protein-like II"/>
    <property type="match status" value="1"/>
</dbReference>
<dbReference type="Gene3D" id="3.40.190.10">
    <property type="entry name" value="Periplasmic binding protein-like II"/>
    <property type="match status" value="2"/>
</dbReference>
<keyword evidence="2" id="KW-0732">Signal</keyword>